<proteinExistence type="predicted"/>
<dbReference type="AlphaFoldDB" id="A0A0A9F461"/>
<protein>
    <submittedName>
        <fullName evidence="1">TIDP3705</fullName>
    </submittedName>
</protein>
<sequence length="211" mass="23627">MSFTVVLLEPWTGQICFRWAKNHWFMVGSRAGKRRFWKDPQCAMPTVWPPESATRSVASRLILDSTARSWVTLEVGGGRPARTVCCDAGLRLSRLPRGTMYCGPPASWTESRAERATMSAQETTRPQAFSRRSPMSLMALNAAGRSVRLGGACCSLCSVGVESSRMEPSQPWTKQSWKWRRMSAAARPTFCWMADLRKSLTMDSAWGQLLL</sequence>
<reference evidence="1" key="1">
    <citation type="submission" date="2014-09" db="EMBL/GenBank/DDBJ databases">
        <authorList>
            <person name="Magalhaes I.L.F."/>
            <person name="Oliveira U."/>
            <person name="Santos F.R."/>
            <person name="Vidigal T.H.D.A."/>
            <person name="Brescovit A.D."/>
            <person name="Santos A.J."/>
        </authorList>
    </citation>
    <scope>NUCLEOTIDE SEQUENCE</scope>
    <source>
        <tissue evidence="1">Shoot tissue taken approximately 20 cm above the soil surface</tissue>
    </source>
</reference>
<dbReference type="EMBL" id="GBRH01194838">
    <property type="protein sequence ID" value="JAE03058.1"/>
    <property type="molecule type" value="Transcribed_RNA"/>
</dbReference>
<organism evidence="1">
    <name type="scientific">Arundo donax</name>
    <name type="common">Giant reed</name>
    <name type="synonym">Donax arundinaceus</name>
    <dbReference type="NCBI Taxonomy" id="35708"/>
    <lineage>
        <taxon>Eukaryota</taxon>
        <taxon>Viridiplantae</taxon>
        <taxon>Streptophyta</taxon>
        <taxon>Embryophyta</taxon>
        <taxon>Tracheophyta</taxon>
        <taxon>Spermatophyta</taxon>
        <taxon>Magnoliopsida</taxon>
        <taxon>Liliopsida</taxon>
        <taxon>Poales</taxon>
        <taxon>Poaceae</taxon>
        <taxon>PACMAD clade</taxon>
        <taxon>Arundinoideae</taxon>
        <taxon>Arundineae</taxon>
        <taxon>Arundo</taxon>
    </lineage>
</organism>
<evidence type="ECO:0000313" key="1">
    <source>
        <dbReference type="EMBL" id="JAE03058.1"/>
    </source>
</evidence>
<name>A0A0A9F461_ARUDO</name>
<accession>A0A0A9F461</accession>
<reference evidence="1" key="2">
    <citation type="journal article" date="2015" name="Data Brief">
        <title>Shoot transcriptome of the giant reed, Arundo donax.</title>
        <authorList>
            <person name="Barrero R.A."/>
            <person name="Guerrero F.D."/>
            <person name="Moolhuijzen P."/>
            <person name="Goolsby J.A."/>
            <person name="Tidwell J."/>
            <person name="Bellgard S.E."/>
            <person name="Bellgard M.I."/>
        </authorList>
    </citation>
    <scope>NUCLEOTIDE SEQUENCE</scope>
    <source>
        <tissue evidence="1">Shoot tissue taken approximately 20 cm above the soil surface</tissue>
    </source>
</reference>